<evidence type="ECO:0000256" key="1">
    <source>
        <dbReference type="ARBA" id="ARBA00008710"/>
    </source>
</evidence>
<gene>
    <name evidence="3" type="ORF">ACIBG2_42880</name>
</gene>
<organism evidence="3 4">
    <name type="scientific">Nonomuraea typhae</name>
    <dbReference type="NCBI Taxonomy" id="2603600"/>
    <lineage>
        <taxon>Bacteria</taxon>
        <taxon>Bacillati</taxon>
        <taxon>Actinomycetota</taxon>
        <taxon>Actinomycetes</taxon>
        <taxon>Streptosporangiales</taxon>
        <taxon>Streptosporangiaceae</taxon>
        <taxon>Nonomuraea</taxon>
    </lineage>
</organism>
<accession>A0ABW7Z831</accession>
<dbReference type="InterPro" id="IPR004378">
    <property type="entry name" value="F420H2_quin_Rdtase"/>
</dbReference>
<dbReference type="Gene3D" id="2.30.110.10">
    <property type="entry name" value="Electron Transport, Fmn-binding Protein, Chain A"/>
    <property type="match status" value="1"/>
</dbReference>
<evidence type="ECO:0000256" key="2">
    <source>
        <dbReference type="ARBA" id="ARBA00049106"/>
    </source>
</evidence>
<proteinExistence type="inferred from homology"/>
<protein>
    <submittedName>
        <fullName evidence="3">Nitroreductase/quinone reductase family protein</fullName>
    </submittedName>
</protein>
<keyword evidence="4" id="KW-1185">Reference proteome</keyword>
<dbReference type="EMBL" id="JBITGY010000014">
    <property type="protein sequence ID" value="MFI6504191.1"/>
    <property type="molecule type" value="Genomic_DNA"/>
</dbReference>
<dbReference type="Proteomes" id="UP001612741">
    <property type="component" value="Unassembled WGS sequence"/>
</dbReference>
<dbReference type="Pfam" id="PF04075">
    <property type="entry name" value="F420H2_quin_red"/>
    <property type="match status" value="1"/>
</dbReference>
<dbReference type="NCBIfam" id="TIGR00026">
    <property type="entry name" value="hi_GC_TIGR00026"/>
    <property type="match status" value="1"/>
</dbReference>
<reference evidence="3 4" key="1">
    <citation type="submission" date="2024-10" db="EMBL/GenBank/DDBJ databases">
        <title>The Natural Products Discovery Center: Release of the First 8490 Sequenced Strains for Exploring Actinobacteria Biosynthetic Diversity.</title>
        <authorList>
            <person name="Kalkreuter E."/>
            <person name="Kautsar S.A."/>
            <person name="Yang D."/>
            <person name="Bader C.D."/>
            <person name="Teijaro C.N."/>
            <person name="Fluegel L."/>
            <person name="Davis C.M."/>
            <person name="Simpson J.R."/>
            <person name="Lauterbach L."/>
            <person name="Steele A.D."/>
            <person name="Gui C."/>
            <person name="Meng S."/>
            <person name="Li G."/>
            <person name="Viehrig K."/>
            <person name="Ye F."/>
            <person name="Su P."/>
            <person name="Kiefer A.F."/>
            <person name="Nichols A."/>
            <person name="Cepeda A.J."/>
            <person name="Yan W."/>
            <person name="Fan B."/>
            <person name="Jiang Y."/>
            <person name="Adhikari A."/>
            <person name="Zheng C.-J."/>
            <person name="Schuster L."/>
            <person name="Cowan T.M."/>
            <person name="Smanski M.J."/>
            <person name="Chevrette M.G."/>
            <person name="De Carvalho L.P.S."/>
            <person name="Shen B."/>
        </authorList>
    </citation>
    <scope>NUCLEOTIDE SEQUENCE [LARGE SCALE GENOMIC DNA]</scope>
    <source>
        <strain evidence="3 4">NPDC050545</strain>
    </source>
</reference>
<dbReference type="InterPro" id="IPR012349">
    <property type="entry name" value="Split_barrel_FMN-bd"/>
</dbReference>
<dbReference type="PANTHER" id="PTHR39428">
    <property type="entry name" value="F420H(2)-DEPENDENT QUINONE REDUCTASE RV1261C"/>
    <property type="match status" value="1"/>
</dbReference>
<evidence type="ECO:0000313" key="3">
    <source>
        <dbReference type="EMBL" id="MFI6504191.1"/>
    </source>
</evidence>
<comment type="caution">
    <text evidence="3">The sequence shown here is derived from an EMBL/GenBank/DDBJ whole genome shotgun (WGS) entry which is preliminary data.</text>
</comment>
<comment type="catalytic activity">
    <reaction evidence="2">
        <text>oxidized coenzyme F420-(gamma-L-Glu)(n) + a quinol + H(+) = reduced coenzyme F420-(gamma-L-Glu)(n) + a quinone</text>
        <dbReference type="Rhea" id="RHEA:39663"/>
        <dbReference type="Rhea" id="RHEA-COMP:12939"/>
        <dbReference type="Rhea" id="RHEA-COMP:14378"/>
        <dbReference type="ChEBI" id="CHEBI:15378"/>
        <dbReference type="ChEBI" id="CHEBI:24646"/>
        <dbReference type="ChEBI" id="CHEBI:132124"/>
        <dbReference type="ChEBI" id="CHEBI:133980"/>
        <dbReference type="ChEBI" id="CHEBI:139511"/>
    </reaction>
</comment>
<name>A0ABW7Z831_9ACTN</name>
<dbReference type="RefSeq" id="WP_397089949.1">
    <property type="nucleotide sequence ID" value="NZ_JBITGY010000014.1"/>
</dbReference>
<comment type="similarity">
    <text evidence="1">Belongs to the F420H(2)-dependent quinone reductase family.</text>
</comment>
<sequence>MNATKDLTITTIGRKTGRLRTTTHPFGADGDQLVLVGPGSAAGPHLPGWYQDLMAHPDAEVQLGGRRLHVRAHTAHGAERRRLWTKLVAAQPVYQRYAEAARGEIPVVVLEATA</sequence>
<evidence type="ECO:0000313" key="4">
    <source>
        <dbReference type="Proteomes" id="UP001612741"/>
    </source>
</evidence>
<dbReference type="PANTHER" id="PTHR39428:SF1">
    <property type="entry name" value="F420H(2)-DEPENDENT QUINONE REDUCTASE RV1261C"/>
    <property type="match status" value="1"/>
</dbReference>